<gene>
    <name evidence="1" type="ORF">CLOSTHATH_05807</name>
</gene>
<accession>D3AQA1</accession>
<comment type="caution">
    <text evidence="1">The sequence shown here is derived from an EMBL/GenBank/DDBJ whole genome shotgun (WGS) entry which is preliminary data.</text>
</comment>
<proteinExistence type="predicted"/>
<dbReference type="AlphaFoldDB" id="D3AQA1"/>
<name>D3AQA1_9FIRM</name>
<feature type="non-terminal residue" evidence="1">
    <location>
        <position position="1"/>
    </location>
</feature>
<dbReference type="EMBL" id="ACIO01000636">
    <property type="protein sequence ID" value="EFC96016.1"/>
    <property type="molecule type" value="Genomic_DNA"/>
</dbReference>
<evidence type="ECO:0000313" key="1">
    <source>
        <dbReference type="EMBL" id="EFC96016.1"/>
    </source>
</evidence>
<dbReference type="Proteomes" id="UP000004968">
    <property type="component" value="Unassembled WGS sequence"/>
</dbReference>
<sequence>IFFQQILMMYTLIYTLYTENYLWQIGLSLPGNRYTSEYQEMFYIKGYSDTPSFLPYFSLHSIEVLTRNFFSIM</sequence>
<protein>
    <submittedName>
        <fullName evidence="1">Uncharacterized protein</fullName>
    </submittedName>
</protein>
<dbReference type="HOGENOM" id="CLU_2693574_0_0_9"/>
<organism evidence="1 2">
    <name type="scientific">Hungatella hathewayi DSM 13479</name>
    <dbReference type="NCBI Taxonomy" id="566550"/>
    <lineage>
        <taxon>Bacteria</taxon>
        <taxon>Bacillati</taxon>
        <taxon>Bacillota</taxon>
        <taxon>Clostridia</taxon>
        <taxon>Lachnospirales</taxon>
        <taxon>Lachnospiraceae</taxon>
        <taxon>Hungatella</taxon>
    </lineage>
</organism>
<reference evidence="1 2" key="1">
    <citation type="submission" date="2010-01" db="EMBL/GenBank/DDBJ databases">
        <authorList>
            <person name="Weinstock G."/>
            <person name="Sodergren E."/>
            <person name="Clifton S."/>
            <person name="Fulton L."/>
            <person name="Fulton B."/>
            <person name="Courtney L."/>
            <person name="Fronick C."/>
            <person name="Harrison M."/>
            <person name="Strong C."/>
            <person name="Farmer C."/>
            <person name="Delahaunty K."/>
            <person name="Markovic C."/>
            <person name="Hall O."/>
            <person name="Minx P."/>
            <person name="Tomlinson C."/>
            <person name="Mitreva M."/>
            <person name="Nelson J."/>
            <person name="Hou S."/>
            <person name="Wollam A."/>
            <person name="Pepin K.H."/>
            <person name="Johnson M."/>
            <person name="Bhonagiri V."/>
            <person name="Nash W.E."/>
            <person name="Warren W."/>
            <person name="Chinwalla A."/>
            <person name="Mardis E.R."/>
            <person name="Wilson R.K."/>
        </authorList>
    </citation>
    <scope>NUCLEOTIDE SEQUENCE [LARGE SCALE GENOMIC DNA]</scope>
    <source>
        <strain evidence="1 2">DSM 13479</strain>
    </source>
</reference>
<evidence type="ECO:0000313" key="2">
    <source>
        <dbReference type="Proteomes" id="UP000004968"/>
    </source>
</evidence>